<evidence type="ECO:0000313" key="2">
    <source>
        <dbReference type="Proteomes" id="UP000287033"/>
    </source>
</evidence>
<evidence type="ECO:0000313" key="1">
    <source>
        <dbReference type="EMBL" id="GCC45702.1"/>
    </source>
</evidence>
<dbReference type="AlphaFoldDB" id="A0A401TSU0"/>
<comment type="caution">
    <text evidence="1">The sequence shown here is derived from an EMBL/GenBank/DDBJ whole genome shotgun (WGS) entry which is preliminary data.</text>
</comment>
<protein>
    <submittedName>
        <fullName evidence="1">Uncharacterized protein</fullName>
    </submittedName>
</protein>
<proteinExistence type="predicted"/>
<organism evidence="1 2">
    <name type="scientific">Chiloscyllium punctatum</name>
    <name type="common">Brownbanded bambooshark</name>
    <name type="synonym">Hemiscyllium punctatum</name>
    <dbReference type="NCBI Taxonomy" id="137246"/>
    <lineage>
        <taxon>Eukaryota</taxon>
        <taxon>Metazoa</taxon>
        <taxon>Chordata</taxon>
        <taxon>Craniata</taxon>
        <taxon>Vertebrata</taxon>
        <taxon>Chondrichthyes</taxon>
        <taxon>Elasmobranchii</taxon>
        <taxon>Galeomorphii</taxon>
        <taxon>Galeoidea</taxon>
        <taxon>Orectolobiformes</taxon>
        <taxon>Hemiscylliidae</taxon>
        <taxon>Chiloscyllium</taxon>
    </lineage>
</organism>
<name>A0A401TSU0_CHIPU</name>
<accession>A0A401TSU0</accession>
<reference evidence="1 2" key="1">
    <citation type="journal article" date="2018" name="Nat. Ecol. Evol.">
        <title>Shark genomes provide insights into elasmobranch evolution and the origin of vertebrates.</title>
        <authorList>
            <person name="Hara Y"/>
            <person name="Yamaguchi K"/>
            <person name="Onimaru K"/>
            <person name="Kadota M"/>
            <person name="Koyanagi M"/>
            <person name="Keeley SD"/>
            <person name="Tatsumi K"/>
            <person name="Tanaka K"/>
            <person name="Motone F"/>
            <person name="Kageyama Y"/>
            <person name="Nozu R"/>
            <person name="Adachi N"/>
            <person name="Nishimura O"/>
            <person name="Nakagawa R"/>
            <person name="Tanegashima C"/>
            <person name="Kiyatake I"/>
            <person name="Matsumoto R"/>
            <person name="Murakumo K"/>
            <person name="Nishida K"/>
            <person name="Terakita A"/>
            <person name="Kuratani S"/>
            <person name="Sato K"/>
            <person name="Hyodo S Kuraku.S."/>
        </authorList>
    </citation>
    <scope>NUCLEOTIDE SEQUENCE [LARGE SCALE GENOMIC DNA]</scope>
</reference>
<gene>
    <name evidence="1" type="ORF">chiPu_0029681</name>
</gene>
<sequence>MVILVRADRKLCTDNATCQFHPAGERQSWGCMGRWQQGREDCREDRGVRLLQYAQAKQQLAWSEDSELREIPVHSVK</sequence>
<keyword evidence="2" id="KW-1185">Reference proteome</keyword>
<dbReference type="Proteomes" id="UP000287033">
    <property type="component" value="Unassembled WGS sequence"/>
</dbReference>
<dbReference type="EMBL" id="BEZZ01163282">
    <property type="protein sequence ID" value="GCC45702.1"/>
    <property type="molecule type" value="Genomic_DNA"/>
</dbReference>